<dbReference type="EMBL" id="JBHRTQ010000003">
    <property type="protein sequence ID" value="MFC3173061.1"/>
    <property type="molecule type" value="Genomic_DNA"/>
</dbReference>
<dbReference type="RefSeq" id="WP_379508458.1">
    <property type="nucleotide sequence ID" value="NZ_JBHRTQ010000003.1"/>
</dbReference>
<evidence type="ECO:0000313" key="1">
    <source>
        <dbReference type="EMBL" id="MFC3173061.1"/>
    </source>
</evidence>
<organism evidence="1 2">
    <name type="scientific">Novosphingobium bradum</name>
    <dbReference type="NCBI Taxonomy" id="1737444"/>
    <lineage>
        <taxon>Bacteria</taxon>
        <taxon>Pseudomonadati</taxon>
        <taxon>Pseudomonadota</taxon>
        <taxon>Alphaproteobacteria</taxon>
        <taxon>Sphingomonadales</taxon>
        <taxon>Sphingomonadaceae</taxon>
        <taxon>Novosphingobium</taxon>
    </lineage>
</organism>
<sequence length="171" mass="19003">MRHVVALALLVCGTPVAAERLQFDHRLYPPLERVLDSGDKDMVDFDASNPARLVDLIAVKGQSARNWSEALEIVSIARPRKVAGARAWMAILQDQARARCPATFTIIAEDDRSVTFERRSPDCPAERASLGLYRLVAGKRSWFQLAVLVKGELDEGARRQWLALLASAHLD</sequence>
<gene>
    <name evidence="1" type="ORF">ACFOD9_02220</name>
</gene>
<dbReference type="Proteomes" id="UP001595604">
    <property type="component" value="Unassembled WGS sequence"/>
</dbReference>
<comment type="caution">
    <text evidence="1">The sequence shown here is derived from an EMBL/GenBank/DDBJ whole genome shotgun (WGS) entry which is preliminary data.</text>
</comment>
<accession>A0ABV7IQB4</accession>
<name>A0ABV7IQB4_9SPHN</name>
<proteinExistence type="predicted"/>
<evidence type="ECO:0000313" key="2">
    <source>
        <dbReference type="Proteomes" id="UP001595604"/>
    </source>
</evidence>
<protein>
    <submittedName>
        <fullName evidence="1">Uncharacterized protein</fullName>
    </submittedName>
</protein>
<keyword evidence="2" id="KW-1185">Reference proteome</keyword>
<reference evidence="2" key="1">
    <citation type="journal article" date="2019" name="Int. J. Syst. Evol. Microbiol.">
        <title>The Global Catalogue of Microorganisms (GCM) 10K type strain sequencing project: providing services to taxonomists for standard genome sequencing and annotation.</title>
        <authorList>
            <consortium name="The Broad Institute Genomics Platform"/>
            <consortium name="The Broad Institute Genome Sequencing Center for Infectious Disease"/>
            <person name="Wu L."/>
            <person name="Ma J."/>
        </authorList>
    </citation>
    <scope>NUCLEOTIDE SEQUENCE [LARGE SCALE GENOMIC DNA]</scope>
    <source>
        <strain evidence="2">KCTC 42984</strain>
    </source>
</reference>